<dbReference type="Gene3D" id="1.20.120.1770">
    <property type="match status" value="1"/>
</dbReference>
<comment type="subcellular location">
    <subcellularLocation>
        <location evidence="2">Membrane</location>
        <topology evidence="2">Multi-pass membrane protein</topology>
    </subcellularLocation>
</comment>
<evidence type="ECO:0000256" key="7">
    <source>
        <dbReference type="ARBA" id="ARBA00022982"/>
    </source>
</evidence>
<dbReference type="GO" id="GO:0016020">
    <property type="term" value="C:membrane"/>
    <property type="evidence" value="ECO:0007669"/>
    <property type="project" value="UniProtKB-SubCell"/>
</dbReference>
<comment type="cofactor">
    <cofactor evidence="1">
        <name>heme b</name>
        <dbReference type="ChEBI" id="CHEBI:60344"/>
    </cofactor>
</comment>
<organism evidence="14 15">
    <name type="scientific">Microctonus aethiopoides</name>
    <dbReference type="NCBI Taxonomy" id="144406"/>
    <lineage>
        <taxon>Eukaryota</taxon>
        <taxon>Metazoa</taxon>
        <taxon>Ecdysozoa</taxon>
        <taxon>Arthropoda</taxon>
        <taxon>Hexapoda</taxon>
        <taxon>Insecta</taxon>
        <taxon>Pterygota</taxon>
        <taxon>Neoptera</taxon>
        <taxon>Endopterygota</taxon>
        <taxon>Hymenoptera</taxon>
        <taxon>Apocrita</taxon>
        <taxon>Ichneumonoidea</taxon>
        <taxon>Braconidae</taxon>
        <taxon>Euphorinae</taxon>
        <taxon>Microctonus</taxon>
    </lineage>
</organism>
<evidence type="ECO:0000256" key="10">
    <source>
        <dbReference type="ARBA" id="ARBA00023136"/>
    </source>
</evidence>
<reference evidence="14" key="2">
    <citation type="submission" date="2023-03" db="EMBL/GenBank/DDBJ databases">
        <authorList>
            <person name="Inwood S.N."/>
            <person name="Skelly J.G."/>
            <person name="Guhlin J."/>
            <person name="Harrop T.W.R."/>
            <person name="Goldson S.G."/>
            <person name="Dearden P.K."/>
        </authorList>
    </citation>
    <scope>NUCLEOTIDE SEQUENCE</scope>
    <source>
        <strain evidence="14">Irish</strain>
        <tissue evidence="14">Whole body</tissue>
    </source>
</reference>
<dbReference type="InterPro" id="IPR045150">
    <property type="entry name" value="CYB561D1/2"/>
</dbReference>
<dbReference type="EC" id="7.2.1.3" evidence="11"/>
<keyword evidence="6" id="KW-0479">Metal-binding</keyword>
<dbReference type="PROSITE" id="PS50939">
    <property type="entry name" value="CYTOCHROME_B561"/>
    <property type="match status" value="1"/>
</dbReference>
<dbReference type="SMART" id="SM00665">
    <property type="entry name" value="B561"/>
    <property type="match status" value="1"/>
</dbReference>
<evidence type="ECO:0000256" key="6">
    <source>
        <dbReference type="ARBA" id="ARBA00022723"/>
    </source>
</evidence>
<comment type="caution">
    <text evidence="14">The sequence shown here is derived from an EMBL/GenBank/DDBJ whole genome shotgun (WGS) entry which is preliminary data.</text>
</comment>
<evidence type="ECO:0000256" key="3">
    <source>
        <dbReference type="ARBA" id="ARBA00022448"/>
    </source>
</evidence>
<evidence type="ECO:0000313" key="14">
    <source>
        <dbReference type="EMBL" id="KAK0158914.1"/>
    </source>
</evidence>
<dbReference type="PANTHER" id="PTHR15422:SF45">
    <property type="entry name" value="CYTOCHROME B561 DOMAIN-CONTAINING PROTEIN"/>
    <property type="match status" value="1"/>
</dbReference>
<evidence type="ECO:0000256" key="9">
    <source>
        <dbReference type="ARBA" id="ARBA00023004"/>
    </source>
</evidence>
<evidence type="ECO:0000313" key="15">
    <source>
        <dbReference type="Proteomes" id="UP001168990"/>
    </source>
</evidence>
<evidence type="ECO:0000259" key="13">
    <source>
        <dbReference type="PROSITE" id="PS50939"/>
    </source>
</evidence>
<dbReference type="EMBL" id="JAQQBS010001424">
    <property type="protein sequence ID" value="KAK0158914.1"/>
    <property type="molecule type" value="Genomic_DNA"/>
</dbReference>
<feature type="transmembrane region" description="Helical" evidence="12">
    <location>
        <begin position="124"/>
        <end position="141"/>
    </location>
</feature>
<sequence length="231" mass="25570">MKSDQDSKNSSGRINLFITGLTHILLLAPVIYIIVLYIQNYSFFSWHPICMSVGVGLLIIEGVFCISGEANIANRFSRMNRVTLHWIINSIGLGLMFIALIIIVVNKNRGSRPHFTTTHGQLGLSSIIISSIVALFGIAAYNTRWFYPKVRPILIKIAHAFGGIAMTILFIATIINGIYKESFPGNDTGRSLVVTSFVLALVLVLFKPIIGAVSRTRVLLKPVRQQQNLNT</sequence>
<dbReference type="Pfam" id="PF03188">
    <property type="entry name" value="Cytochrom_B561"/>
    <property type="match status" value="1"/>
</dbReference>
<protein>
    <recommendedName>
        <fullName evidence="11">ascorbate ferrireductase (transmembrane)</fullName>
        <ecNumber evidence="11">7.2.1.3</ecNumber>
    </recommendedName>
</protein>
<keyword evidence="10 12" id="KW-0472">Membrane</keyword>
<evidence type="ECO:0000256" key="2">
    <source>
        <dbReference type="ARBA" id="ARBA00004141"/>
    </source>
</evidence>
<proteinExistence type="predicted"/>
<feature type="transmembrane region" description="Helical" evidence="12">
    <location>
        <begin position="86"/>
        <end position="104"/>
    </location>
</feature>
<accession>A0AA39C7C6</accession>
<evidence type="ECO:0000256" key="5">
    <source>
        <dbReference type="ARBA" id="ARBA00022692"/>
    </source>
</evidence>
<keyword evidence="4" id="KW-0349">Heme</keyword>
<dbReference type="InterPro" id="IPR006593">
    <property type="entry name" value="Cyt_b561/ferric_Rdtase_TM"/>
</dbReference>
<evidence type="ECO:0000256" key="8">
    <source>
        <dbReference type="ARBA" id="ARBA00022989"/>
    </source>
</evidence>
<dbReference type="AlphaFoldDB" id="A0AA39C7C6"/>
<name>A0AA39C7C6_9HYME</name>
<feature type="transmembrane region" description="Helical" evidence="12">
    <location>
        <begin position="44"/>
        <end position="66"/>
    </location>
</feature>
<keyword evidence="7" id="KW-0249">Electron transport</keyword>
<feature type="transmembrane region" description="Helical" evidence="12">
    <location>
        <begin position="191"/>
        <end position="214"/>
    </location>
</feature>
<gene>
    <name evidence="14" type="ORF">PV328_009852</name>
</gene>
<keyword evidence="3" id="KW-0813">Transport</keyword>
<evidence type="ECO:0000256" key="4">
    <source>
        <dbReference type="ARBA" id="ARBA00022617"/>
    </source>
</evidence>
<dbReference type="PANTHER" id="PTHR15422">
    <property type="entry name" value="OS05G0565100 PROTEIN"/>
    <property type="match status" value="1"/>
</dbReference>
<feature type="transmembrane region" description="Helical" evidence="12">
    <location>
        <begin position="153"/>
        <end position="179"/>
    </location>
</feature>
<evidence type="ECO:0000256" key="12">
    <source>
        <dbReference type="SAM" id="Phobius"/>
    </source>
</evidence>
<dbReference type="CDD" id="cd08761">
    <property type="entry name" value="Cyt_b561_CYB561D2_like"/>
    <property type="match status" value="1"/>
</dbReference>
<dbReference type="GO" id="GO:0140575">
    <property type="term" value="F:transmembrane monodehydroascorbate reductase activity"/>
    <property type="evidence" value="ECO:0007669"/>
    <property type="project" value="InterPro"/>
</dbReference>
<reference evidence="14" key="1">
    <citation type="journal article" date="2023" name="bioRxiv">
        <title>Scaffold-level genome assemblies of two parasitoid biocontrol wasps reveal the parthenogenesis mechanism and an associated novel virus.</title>
        <authorList>
            <person name="Inwood S."/>
            <person name="Skelly J."/>
            <person name="Guhlin J."/>
            <person name="Harrop T."/>
            <person name="Goldson S."/>
            <person name="Dearden P."/>
        </authorList>
    </citation>
    <scope>NUCLEOTIDE SEQUENCE</scope>
    <source>
        <strain evidence="14">Irish</strain>
        <tissue evidence="14">Whole body</tissue>
    </source>
</reference>
<feature type="transmembrane region" description="Helical" evidence="12">
    <location>
        <begin position="12"/>
        <end position="38"/>
    </location>
</feature>
<evidence type="ECO:0000256" key="1">
    <source>
        <dbReference type="ARBA" id="ARBA00001970"/>
    </source>
</evidence>
<evidence type="ECO:0000256" key="11">
    <source>
        <dbReference type="ARBA" id="ARBA00024225"/>
    </source>
</evidence>
<keyword evidence="9" id="KW-0408">Iron</keyword>
<keyword evidence="5 12" id="KW-0812">Transmembrane</keyword>
<dbReference type="GO" id="GO:0046872">
    <property type="term" value="F:metal ion binding"/>
    <property type="evidence" value="ECO:0007669"/>
    <property type="project" value="UniProtKB-KW"/>
</dbReference>
<keyword evidence="15" id="KW-1185">Reference proteome</keyword>
<feature type="domain" description="Cytochrome b561" evidence="13">
    <location>
        <begin position="15"/>
        <end position="215"/>
    </location>
</feature>
<dbReference type="GO" id="GO:0140571">
    <property type="term" value="F:transmembrane ascorbate ferrireductase activity"/>
    <property type="evidence" value="ECO:0007669"/>
    <property type="project" value="UniProtKB-EC"/>
</dbReference>
<keyword evidence="8 12" id="KW-1133">Transmembrane helix</keyword>
<dbReference type="Proteomes" id="UP001168990">
    <property type="component" value="Unassembled WGS sequence"/>
</dbReference>